<dbReference type="GO" id="GO:0004622">
    <property type="term" value="F:phosphatidylcholine lysophospholipase activity"/>
    <property type="evidence" value="ECO:0007669"/>
    <property type="project" value="UniProtKB-EC"/>
</dbReference>
<dbReference type="GO" id="GO:0004623">
    <property type="term" value="F:phospholipase A2 activity"/>
    <property type="evidence" value="ECO:0007669"/>
    <property type="project" value="TreeGrafter"/>
</dbReference>
<dbReference type="PANTHER" id="PTHR10728">
    <property type="entry name" value="CYTOSOLIC PHOSPHOLIPASE A2"/>
    <property type="match status" value="1"/>
</dbReference>
<keyword evidence="3 10" id="KW-0732">Signal</keyword>
<evidence type="ECO:0000313" key="13">
    <source>
        <dbReference type="Proteomes" id="UP000012174"/>
    </source>
</evidence>
<dbReference type="PROSITE" id="PS51210">
    <property type="entry name" value="PLA2C"/>
    <property type="match status" value="1"/>
</dbReference>
<evidence type="ECO:0000313" key="12">
    <source>
        <dbReference type="EMBL" id="EMR70506.1"/>
    </source>
</evidence>
<dbReference type="InterPro" id="IPR016035">
    <property type="entry name" value="Acyl_Trfase/lysoPLipase"/>
</dbReference>
<evidence type="ECO:0000256" key="6">
    <source>
        <dbReference type="ARBA" id="ARBA00023098"/>
    </source>
</evidence>
<dbReference type="EMBL" id="KB705852">
    <property type="protein sequence ID" value="EMR70506.1"/>
    <property type="molecule type" value="Genomic_DNA"/>
</dbReference>
<dbReference type="Gene3D" id="3.40.1090.10">
    <property type="entry name" value="Cytosolic phospholipase A2 catalytic domain"/>
    <property type="match status" value="1"/>
</dbReference>
<evidence type="ECO:0000256" key="5">
    <source>
        <dbReference type="ARBA" id="ARBA00022963"/>
    </source>
</evidence>
<keyword evidence="5 9" id="KW-0442">Lipid degradation</keyword>
<evidence type="ECO:0000256" key="7">
    <source>
        <dbReference type="ARBA" id="ARBA00023180"/>
    </source>
</evidence>
<evidence type="ECO:0000256" key="8">
    <source>
        <dbReference type="ARBA" id="ARBA00049531"/>
    </source>
</evidence>
<comment type="catalytic activity">
    <reaction evidence="8 10">
        <text>a 1-acyl-sn-glycero-3-phosphocholine + H2O = sn-glycerol 3-phosphocholine + a fatty acid + H(+)</text>
        <dbReference type="Rhea" id="RHEA:15177"/>
        <dbReference type="ChEBI" id="CHEBI:15377"/>
        <dbReference type="ChEBI" id="CHEBI:15378"/>
        <dbReference type="ChEBI" id="CHEBI:16870"/>
        <dbReference type="ChEBI" id="CHEBI:28868"/>
        <dbReference type="ChEBI" id="CHEBI:58168"/>
        <dbReference type="EC" id="3.1.1.5"/>
    </reaction>
</comment>
<dbReference type="Pfam" id="PF01735">
    <property type="entry name" value="PLA2_B"/>
    <property type="match status" value="1"/>
</dbReference>
<proteinExistence type="inferred from homology"/>
<dbReference type="STRING" id="1287681.M7TKP0"/>
<name>M7TKP0_EUTLA</name>
<evidence type="ECO:0000256" key="9">
    <source>
        <dbReference type="PROSITE-ProRule" id="PRU00555"/>
    </source>
</evidence>
<dbReference type="InterPro" id="IPR002642">
    <property type="entry name" value="LysoPLipase_cat_dom"/>
</dbReference>
<comment type="similarity">
    <text evidence="1 10">Belongs to the lysophospholipase family.</text>
</comment>
<evidence type="ECO:0000259" key="11">
    <source>
        <dbReference type="PROSITE" id="PS51210"/>
    </source>
</evidence>
<keyword evidence="7" id="KW-0325">Glycoprotein</keyword>
<evidence type="ECO:0000256" key="4">
    <source>
        <dbReference type="ARBA" id="ARBA00022801"/>
    </source>
</evidence>
<dbReference type="AlphaFoldDB" id="M7TKP0"/>
<evidence type="ECO:0000256" key="1">
    <source>
        <dbReference type="ARBA" id="ARBA00008780"/>
    </source>
</evidence>
<dbReference type="KEGG" id="ela:UCREL1_2464"/>
<dbReference type="GO" id="GO:0005783">
    <property type="term" value="C:endoplasmic reticulum"/>
    <property type="evidence" value="ECO:0007669"/>
    <property type="project" value="TreeGrafter"/>
</dbReference>
<keyword evidence="4 9" id="KW-0378">Hydrolase</keyword>
<dbReference type="SMART" id="SM00022">
    <property type="entry name" value="PLAc"/>
    <property type="match status" value="1"/>
</dbReference>
<organism evidence="12 13">
    <name type="scientific">Eutypa lata (strain UCR-EL1)</name>
    <name type="common">Grapevine dieback disease fungus</name>
    <name type="synonym">Eutypa armeniacae</name>
    <dbReference type="NCBI Taxonomy" id="1287681"/>
    <lineage>
        <taxon>Eukaryota</taxon>
        <taxon>Fungi</taxon>
        <taxon>Dikarya</taxon>
        <taxon>Ascomycota</taxon>
        <taxon>Pezizomycotina</taxon>
        <taxon>Sordariomycetes</taxon>
        <taxon>Xylariomycetidae</taxon>
        <taxon>Xylariales</taxon>
        <taxon>Diatrypaceae</taxon>
        <taxon>Eutypa</taxon>
    </lineage>
</organism>
<evidence type="ECO:0000256" key="2">
    <source>
        <dbReference type="ARBA" id="ARBA00013274"/>
    </source>
</evidence>
<dbReference type="SUPFAM" id="SSF52151">
    <property type="entry name" value="FabD/lysophospholipase-like"/>
    <property type="match status" value="1"/>
</dbReference>
<reference evidence="13" key="1">
    <citation type="journal article" date="2013" name="Genome Announc.">
        <title>Draft genome sequence of the grapevine dieback fungus Eutypa lata UCR-EL1.</title>
        <authorList>
            <person name="Blanco-Ulate B."/>
            <person name="Rolshausen P.E."/>
            <person name="Cantu D."/>
        </authorList>
    </citation>
    <scope>NUCLEOTIDE SEQUENCE [LARGE SCALE GENOMIC DNA]</scope>
    <source>
        <strain evidence="13">UCR-EL1</strain>
    </source>
</reference>
<feature type="signal peptide" evidence="10">
    <location>
        <begin position="1"/>
        <end position="21"/>
    </location>
</feature>
<evidence type="ECO:0000256" key="10">
    <source>
        <dbReference type="RuleBase" id="RU362103"/>
    </source>
</evidence>
<dbReference type="HOGENOM" id="CLU_014602_0_0_1"/>
<gene>
    <name evidence="12" type="ORF">UCREL1_2464</name>
</gene>
<evidence type="ECO:0000256" key="3">
    <source>
        <dbReference type="ARBA" id="ARBA00022729"/>
    </source>
</evidence>
<dbReference type="OrthoDB" id="4084751at2759"/>
<dbReference type="OMA" id="GPEQYSL"/>
<keyword evidence="13" id="KW-1185">Reference proteome</keyword>
<keyword evidence="6 9" id="KW-0443">Lipid metabolism</keyword>
<protein>
    <recommendedName>
        <fullName evidence="2 10">Lysophospholipase</fullName>
        <ecNumber evidence="2 10">3.1.1.5</ecNumber>
    </recommendedName>
</protein>
<dbReference type="Proteomes" id="UP000012174">
    <property type="component" value="Unassembled WGS sequence"/>
</dbReference>
<dbReference type="GO" id="GO:0005829">
    <property type="term" value="C:cytosol"/>
    <property type="evidence" value="ECO:0007669"/>
    <property type="project" value="TreeGrafter"/>
</dbReference>
<dbReference type="eggNOG" id="KOG1325">
    <property type="taxonomic scope" value="Eukaryota"/>
</dbReference>
<dbReference type="FunFam" id="3.40.1090.10:FF:000010">
    <property type="entry name" value="Lysophospholipase"/>
    <property type="match status" value="1"/>
</dbReference>
<sequence length="658" mass="70829">MQLFRIFLSSPFVSLIPAALAAPGSGALDYVAPRELIRRAAPDSPSGDYAPATVDCPDEKPTIRSAGNLSTSERDWLEIRRPKTIDPMVRFFENSGLTDFDAAGFVNDNAQNFSVVPNIGIAVSGGGYRALMNGAGFLAAADSRTPGSTDAGGIGNLLQATTYLAGLSGGGWLVGSMFANNFSSVVQLRDGYENSALWQFSNSIFEGPETSGLSILNMAEYWDNVYDQIVDKRDAGYEISITDTWGRALSYQLINAVDGGPTYTFSSIAEWSNFTDADTPMPILVADERRPDTTIISLNSTVLEFNPWEMGSFDPTIYGFAPTRYVGSNFSDGSVPSDGHCVRGFDQYGFVMGTSSSLFNSFLLQNISSDSVPDFVLDMVTSIMTSIGDDNNDIAAWKPNPFYKYNGGTNANADEEQLTLVDGGLDLQNIPLHPLIQPVRNLDVIFAVDSSADTTYNWPNGTALRATYDRSKEDIANGTAFPAVPDAETFINLKLNQKPTFFGCNTSEFTSANQTVPPLIVYVPNTPYTQYSNVSTFDPSYDDWQRNSIITNGYNVATMGNASASVDSSWPACAACAVLSRSLERVGTELSATCKDCMSRYCWYGATDSTPVTSFEPTPILELDVMSAGVSLLRGQGRAVGGGVAWIVACAAGLAMVF</sequence>
<dbReference type="PANTHER" id="PTHR10728:SF33">
    <property type="entry name" value="LYSOPHOSPHOLIPASE 1-RELATED"/>
    <property type="match status" value="1"/>
</dbReference>
<accession>M7TKP0</accession>
<feature type="chain" id="PRO_5005141236" description="Lysophospholipase" evidence="10">
    <location>
        <begin position="22"/>
        <end position="658"/>
    </location>
</feature>
<dbReference type="GO" id="GO:0046475">
    <property type="term" value="P:glycerophospholipid catabolic process"/>
    <property type="evidence" value="ECO:0007669"/>
    <property type="project" value="TreeGrafter"/>
</dbReference>
<feature type="domain" description="PLA2c" evidence="11">
    <location>
        <begin position="55"/>
        <end position="608"/>
    </location>
</feature>
<dbReference type="EC" id="3.1.1.5" evidence="2 10"/>